<proteinExistence type="predicted"/>
<organism evidence="1 2">
    <name type="scientific">Burkholderia phage BcepSaruman</name>
    <dbReference type="NCBI Taxonomy" id="2530032"/>
    <lineage>
        <taxon>Viruses</taxon>
        <taxon>Duplodnaviria</taxon>
        <taxon>Heunggongvirae</taxon>
        <taxon>Uroviricota</taxon>
        <taxon>Caudoviricetes</taxon>
        <taxon>Sarumanvirus</taxon>
        <taxon>Sarumanvirus bcepsaruman</taxon>
    </lineage>
</organism>
<dbReference type="Proteomes" id="UP000296455">
    <property type="component" value="Segment"/>
</dbReference>
<keyword evidence="2" id="KW-1185">Reference proteome</keyword>
<sequence>MNFEIHYAPASTVDGLRRGTLMSYSYLTGSPRTRPVVPHHVYLFVDADNEDNQQLVLITAVEEEDTGWTKVSARAVHTQAGEVTEERPARGMSLVQHVQLVLDGPGSDKLDPYVRFHLERGIACARSQTPVLEEQERASLKRAVEALKKMGWAKDYEVVKNFVDRSQ</sequence>
<accession>A0A4D5ZCF8</accession>
<dbReference type="EMBL" id="MK552140">
    <property type="protein sequence ID" value="QBX06733.1"/>
    <property type="molecule type" value="Genomic_DNA"/>
</dbReference>
<reference evidence="1 2" key="1">
    <citation type="submission" date="2019-02" db="EMBL/GenBank/DDBJ databases">
        <title>Complete genome sequence of Burkholderia cenocepacia phage BcepSaruman.</title>
        <authorList>
            <person name="Park K."/>
            <person name="Liu M."/>
            <person name="Gill J."/>
        </authorList>
    </citation>
    <scope>NUCLEOTIDE SEQUENCE [LARGE SCALE GENOMIC DNA]</scope>
</reference>
<evidence type="ECO:0000313" key="2">
    <source>
        <dbReference type="Proteomes" id="UP000296455"/>
    </source>
</evidence>
<evidence type="ECO:0000313" key="1">
    <source>
        <dbReference type="EMBL" id="QBX06733.1"/>
    </source>
</evidence>
<protein>
    <submittedName>
        <fullName evidence="1">Uncharacterized protein</fullName>
    </submittedName>
</protein>
<name>A0A4D5ZCF8_9CAUD</name>
<gene>
    <name evidence="1" type="ORF">BcepSaruman_320</name>
</gene>